<proteinExistence type="predicted"/>
<feature type="non-terminal residue" evidence="1">
    <location>
        <position position="1"/>
    </location>
</feature>
<evidence type="ECO:0000313" key="1">
    <source>
        <dbReference type="EMBL" id="GAG50372.1"/>
    </source>
</evidence>
<dbReference type="EMBL" id="BARS01050657">
    <property type="protein sequence ID" value="GAG50372.1"/>
    <property type="molecule type" value="Genomic_DNA"/>
</dbReference>
<protein>
    <submittedName>
        <fullName evidence="1">Uncharacterized protein</fullName>
    </submittedName>
</protein>
<comment type="caution">
    <text evidence="1">The sequence shown here is derived from an EMBL/GenBank/DDBJ whole genome shotgun (WGS) entry which is preliminary data.</text>
</comment>
<organism evidence="1">
    <name type="scientific">marine sediment metagenome</name>
    <dbReference type="NCBI Taxonomy" id="412755"/>
    <lineage>
        <taxon>unclassified sequences</taxon>
        <taxon>metagenomes</taxon>
        <taxon>ecological metagenomes</taxon>
    </lineage>
</organism>
<accession>X0YUJ6</accession>
<gene>
    <name evidence="1" type="ORF">S01H1_75583</name>
</gene>
<name>X0YUJ6_9ZZZZ</name>
<sequence>SQDKEKKIVHRVRFLAGGALILRLVELSDVQLDLLKQVL</sequence>
<dbReference type="AlphaFoldDB" id="X0YUJ6"/>
<reference evidence="1" key="1">
    <citation type="journal article" date="2014" name="Front. Microbiol.">
        <title>High frequency of phylogenetically diverse reductive dehalogenase-homologous genes in deep subseafloor sedimentary metagenomes.</title>
        <authorList>
            <person name="Kawai M."/>
            <person name="Futagami T."/>
            <person name="Toyoda A."/>
            <person name="Takaki Y."/>
            <person name="Nishi S."/>
            <person name="Hori S."/>
            <person name="Arai W."/>
            <person name="Tsubouchi T."/>
            <person name="Morono Y."/>
            <person name="Uchiyama I."/>
            <person name="Ito T."/>
            <person name="Fujiyama A."/>
            <person name="Inagaki F."/>
            <person name="Takami H."/>
        </authorList>
    </citation>
    <scope>NUCLEOTIDE SEQUENCE</scope>
    <source>
        <strain evidence="1">Expedition CK06-06</strain>
    </source>
</reference>